<organism evidence="1 2">
    <name type="scientific">Choristoneura fumiferana</name>
    <name type="common">Spruce budworm moth</name>
    <name type="synonym">Archips fumiferana</name>
    <dbReference type="NCBI Taxonomy" id="7141"/>
    <lineage>
        <taxon>Eukaryota</taxon>
        <taxon>Metazoa</taxon>
        <taxon>Ecdysozoa</taxon>
        <taxon>Arthropoda</taxon>
        <taxon>Hexapoda</taxon>
        <taxon>Insecta</taxon>
        <taxon>Pterygota</taxon>
        <taxon>Neoptera</taxon>
        <taxon>Endopterygota</taxon>
        <taxon>Lepidoptera</taxon>
        <taxon>Glossata</taxon>
        <taxon>Ditrysia</taxon>
        <taxon>Tortricoidea</taxon>
        <taxon>Tortricidae</taxon>
        <taxon>Tortricinae</taxon>
        <taxon>Choristoneura</taxon>
    </lineage>
</organism>
<gene>
    <name evidence="1" type="ORF">MSG28_001870</name>
</gene>
<dbReference type="Proteomes" id="UP001064048">
    <property type="component" value="Chromosome 3"/>
</dbReference>
<sequence length="190" mass="19764">MARVPRERGRCVWASLARGRRGGGGAVCAGLPGLRVLRAVTAPPRAPLPSASDAYYLQAAACAEYFASPGGGWSGEVRVWGAAPGEGARLAHAAPALAVLLPPRRARAPSPAPRAPAAPLAPPRALVLTEDALHVWECLAPRPPPPPLPSAGSTRRAARPPPDTRPLTAMCHNSMDTLFRALSCNSQPTF</sequence>
<keyword evidence="2" id="KW-1185">Reference proteome</keyword>
<proteinExistence type="predicted"/>
<dbReference type="EMBL" id="CM046103">
    <property type="protein sequence ID" value="KAI8427283.1"/>
    <property type="molecule type" value="Genomic_DNA"/>
</dbReference>
<evidence type="ECO:0000313" key="1">
    <source>
        <dbReference type="EMBL" id="KAI8427283.1"/>
    </source>
</evidence>
<protein>
    <submittedName>
        <fullName evidence="1">Uncharacterized protein</fullName>
    </submittedName>
</protein>
<comment type="caution">
    <text evidence="1">The sequence shown here is derived from an EMBL/GenBank/DDBJ whole genome shotgun (WGS) entry which is preliminary data.</text>
</comment>
<evidence type="ECO:0000313" key="2">
    <source>
        <dbReference type="Proteomes" id="UP001064048"/>
    </source>
</evidence>
<reference evidence="1 2" key="1">
    <citation type="journal article" date="2022" name="Genome Biol. Evol.">
        <title>The Spruce Budworm Genome: Reconstructing the Evolutionary History of Antifreeze Proteins.</title>
        <authorList>
            <person name="Beliveau C."/>
            <person name="Gagne P."/>
            <person name="Picq S."/>
            <person name="Vernygora O."/>
            <person name="Keeling C.I."/>
            <person name="Pinkney K."/>
            <person name="Doucet D."/>
            <person name="Wen F."/>
            <person name="Johnston J.S."/>
            <person name="Maaroufi H."/>
            <person name="Boyle B."/>
            <person name="Laroche J."/>
            <person name="Dewar K."/>
            <person name="Juretic N."/>
            <person name="Blackburn G."/>
            <person name="Nisole A."/>
            <person name="Brunet B."/>
            <person name="Brandao M."/>
            <person name="Lumley L."/>
            <person name="Duan J."/>
            <person name="Quan G."/>
            <person name="Lucarotti C.J."/>
            <person name="Roe A.D."/>
            <person name="Sperling F.A.H."/>
            <person name="Levesque R.C."/>
            <person name="Cusson M."/>
        </authorList>
    </citation>
    <scope>NUCLEOTIDE SEQUENCE [LARGE SCALE GENOMIC DNA]</scope>
    <source>
        <strain evidence="1">Glfc:IPQL:Cfum</strain>
    </source>
</reference>
<accession>A0ACC0JT02</accession>
<name>A0ACC0JT02_CHOFU</name>